<evidence type="ECO:0000313" key="16">
    <source>
        <dbReference type="Proteomes" id="UP000325113"/>
    </source>
</evidence>
<dbReference type="Proteomes" id="UP000323011">
    <property type="component" value="Unassembled WGS sequence"/>
</dbReference>
<evidence type="ECO:0000256" key="3">
    <source>
        <dbReference type="ARBA" id="ARBA00022741"/>
    </source>
</evidence>
<dbReference type="Pfam" id="PF00179">
    <property type="entry name" value="UQ_con"/>
    <property type="match status" value="1"/>
</dbReference>
<dbReference type="CDD" id="cd23794">
    <property type="entry name" value="UBCc_UBE2F_UBE2M"/>
    <property type="match status" value="1"/>
</dbReference>
<reference evidence="14 15" key="1">
    <citation type="submission" date="2019-07" db="EMBL/GenBank/DDBJ databases">
        <title>Genomes of Cafeteria roenbergensis.</title>
        <authorList>
            <person name="Fischer M.G."/>
            <person name="Hackl T."/>
            <person name="Roman M."/>
        </authorList>
    </citation>
    <scope>NUCLEOTIDE SEQUENCE [LARGE SCALE GENOMIC DNA]</scope>
    <source>
        <strain evidence="11 15">BVI</strain>
        <strain evidence="12 16">Cflag</strain>
        <strain evidence="13 14">E4-10P</strain>
    </source>
</reference>
<dbReference type="GO" id="GO:0005524">
    <property type="term" value="F:ATP binding"/>
    <property type="evidence" value="ECO:0007669"/>
    <property type="project" value="UniProtKB-UniRule"/>
</dbReference>
<dbReference type="GO" id="GO:0019788">
    <property type="term" value="F:NEDD8 transferase activity"/>
    <property type="evidence" value="ECO:0007669"/>
    <property type="project" value="UniProtKB-ARBA"/>
</dbReference>
<feature type="region of interest" description="Disordered" evidence="8">
    <location>
        <begin position="1"/>
        <end position="80"/>
    </location>
</feature>
<sequence length="226" mass="23982">MLGLRKKKADSAAAKEAAAHAAPAPAPAAAAAAGASAAAASSAAPKPAGGGISLLGVGKGGKAKEGGAKKMSAAERRVEHDVADMDAGKVASVEWPDKRSRMHFLVTVTPDSGLWKSASFQFDVNVPKAYPHEPPKVRCTTPIYHPNIDWEGAVCLNILRKDWKPVLDLNAVVYGLIMLFYEPNANDPLNHDVADEMRSNKALFERNVEASLRGRSVKGHSFPRLL</sequence>
<dbReference type="AlphaFoldDB" id="A0A5A8CY23"/>
<proteinExistence type="inferred from homology"/>
<keyword evidence="4 7" id="KW-0833">Ubl conjugation pathway</keyword>
<dbReference type="OrthoDB" id="10249039at2759"/>
<dbReference type="Proteomes" id="UP000322899">
    <property type="component" value="Unassembled WGS sequence"/>
</dbReference>
<evidence type="ECO:0000313" key="11">
    <source>
        <dbReference type="EMBL" id="KAA0147280.1"/>
    </source>
</evidence>
<dbReference type="EMBL" id="HBET01021897">
    <property type="protein sequence ID" value="CAD8570600.1"/>
    <property type="molecule type" value="Transcribed_RNA"/>
</dbReference>
<evidence type="ECO:0000256" key="6">
    <source>
        <dbReference type="PROSITE-ProRule" id="PRU10133"/>
    </source>
</evidence>
<evidence type="ECO:0000259" key="9">
    <source>
        <dbReference type="PROSITE" id="PS50127"/>
    </source>
</evidence>
<reference evidence="10" key="2">
    <citation type="submission" date="2021-01" db="EMBL/GenBank/DDBJ databases">
        <authorList>
            <person name="Corre E."/>
            <person name="Pelletier E."/>
            <person name="Niang G."/>
            <person name="Scheremetjew M."/>
            <person name="Finn R."/>
            <person name="Kale V."/>
            <person name="Holt S."/>
            <person name="Cochrane G."/>
            <person name="Meng A."/>
            <person name="Brown T."/>
            <person name="Cohen L."/>
        </authorList>
    </citation>
    <scope>NUCLEOTIDE SEQUENCE</scope>
    <source>
        <strain evidence="10">E4-10</strain>
    </source>
</reference>
<feature type="compositionally biased region" description="Low complexity" evidence="8">
    <location>
        <begin position="11"/>
        <end position="47"/>
    </location>
</feature>
<dbReference type="InterPro" id="IPR023313">
    <property type="entry name" value="UBQ-conjugating_AS"/>
</dbReference>
<feature type="compositionally biased region" description="Basic and acidic residues" evidence="8">
    <location>
        <begin position="62"/>
        <end position="80"/>
    </location>
</feature>
<dbReference type="PROSITE" id="PS00183">
    <property type="entry name" value="UBC_1"/>
    <property type="match status" value="1"/>
</dbReference>
<dbReference type="SUPFAM" id="SSF54495">
    <property type="entry name" value="UBC-like"/>
    <property type="match status" value="1"/>
</dbReference>
<dbReference type="EMBL" id="VLTN01000069">
    <property type="protein sequence ID" value="KAA0147280.1"/>
    <property type="molecule type" value="Genomic_DNA"/>
</dbReference>
<dbReference type="SMART" id="SM00212">
    <property type="entry name" value="UBCc"/>
    <property type="match status" value="1"/>
</dbReference>
<dbReference type="Proteomes" id="UP000325113">
    <property type="component" value="Unassembled WGS sequence"/>
</dbReference>
<gene>
    <name evidence="10" type="ORF">CROE0942_LOCUS14980</name>
    <name evidence="13" type="ORF">FNF27_07016</name>
    <name evidence="11" type="ORF">FNF29_07449</name>
    <name evidence="12" type="ORF">FNF31_05762</name>
</gene>
<evidence type="ECO:0000256" key="7">
    <source>
        <dbReference type="RuleBase" id="RU362109"/>
    </source>
</evidence>
<dbReference type="PANTHER" id="PTHR24067">
    <property type="entry name" value="UBIQUITIN-CONJUGATING ENZYME E2"/>
    <property type="match status" value="1"/>
</dbReference>
<evidence type="ECO:0000313" key="14">
    <source>
        <dbReference type="Proteomes" id="UP000322899"/>
    </source>
</evidence>
<dbReference type="InterPro" id="IPR016135">
    <property type="entry name" value="UBQ-conjugating_enzyme/RWD"/>
</dbReference>
<keyword evidence="5 7" id="KW-0067">ATP-binding</keyword>
<keyword evidence="15" id="KW-1185">Reference proteome</keyword>
<evidence type="ECO:0000256" key="4">
    <source>
        <dbReference type="ARBA" id="ARBA00022786"/>
    </source>
</evidence>
<evidence type="ECO:0000256" key="5">
    <source>
        <dbReference type="ARBA" id="ARBA00022840"/>
    </source>
</evidence>
<dbReference type="EMBL" id="VLTO01000072">
    <property type="protein sequence ID" value="KAA0169197.1"/>
    <property type="molecule type" value="Genomic_DNA"/>
</dbReference>
<evidence type="ECO:0000256" key="1">
    <source>
        <dbReference type="ARBA" id="ARBA00005032"/>
    </source>
</evidence>
<comment type="similarity">
    <text evidence="7">Belongs to the ubiquitin-conjugating enzyme family.</text>
</comment>
<evidence type="ECO:0000313" key="15">
    <source>
        <dbReference type="Proteomes" id="UP000323011"/>
    </source>
</evidence>
<evidence type="ECO:0000313" key="12">
    <source>
        <dbReference type="EMBL" id="KAA0157337.1"/>
    </source>
</evidence>
<keyword evidence="2" id="KW-0808">Transferase</keyword>
<feature type="compositionally biased region" description="Gly residues" evidence="8">
    <location>
        <begin position="48"/>
        <end position="60"/>
    </location>
</feature>
<evidence type="ECO:0000256" key="2">
    <source>
        <dbReference type="ARBA" id="ARBA00022679"/>
    </source>
</evidence>
<dbReference type="PROSITE" id="PS50127">
    <property type="entry name" value="UBC_2"/>
    <property type="match status" value="1"/>
</dbReference>
<accession>A0A5A8CY23</accession>
<dbReference type="OMA" id="YDNIVSP"/>
<feature type="domain" description="UBC core" evidence="9">
    <location>
        <begin position="73"/>
        <end position="217"/>
    </location>
</feature>
<feature type="active site" description="Glycyl thioester intermediate" evidence="6">
    <location>
        <position position="155"/>
    </location>
</feature>
<comment type="pathway">
    <text evidence="1">Protein modification; protein neddylation.</text>
</comment>
<protein>
    <recommendedName>
        <fullName evidence="9">UBC core domain-containing protein</fullName>
    </recommendedName>
</protein>
<keyword evidence="3 7" id="KW-0547">Nucleotide-binding</keyword>
<organism evidence="12 16">
    <name type="scientific">Cafeteria roenbergensis</name>
    <name type="common">Marine flagellate</name>
    <dbReference type="NCBI Taxonomy" id="33653"/>
    <lineage>
        <taxon>Eukaryota</taxon>
        <taxon>Sar</taxon>
        <taxon>Stramenopiles</taxon>
        <taxon>Bigyra</taxon>
        <taxon>Opalozoa</taxon>
        <taxon>Bicosoecida</taxon>
        <taxon>Cafeteriaceae</taxon>
        <taxon>Cafeteria</taxon>
    </lineage>
</organism>
<dbReference type="FunFam" id="3.10.110.10:FF:000005">
    <property type="entry name" value="NEDD8-conjugating enzyme Ubc12"/>
    <property type="match status" value="1"/>
</dbReference>
<evidence type="ECO:0000256" key="8">
    <source>
        <dbReference type="SAM" id="MobiDB-lite"/>
    </source>
</evidence>
<dbReference type="InterPro" id="IPR000608">
    <property type="entry name" value="UBC"/>
</dbReference>
<dbReference type="Gene3D" id="3.10.110.10">
    <property type="entry name" value="Ubiquitin Conjugating Enzyme"/>
    <property type="match status" value="1"/>
</dbReference>
<dbReference type="EMBL" id="VLTM01000078">
    <property type="protein sequence ID" value="KAA0157337.1"/>
    <property type="molecule type" value="Genomic_DNA"/>
</dbReference>
<dbReference type="InterPro" id="IPR050113">
    <property type="entry name" value="Ub_conjugating_enzyme"/>
</dbReference>
<evidence type="ECO:0000313" key="13">
    <source>
        <dbReference type="EMBL" id="KAA0169197.1"/>
    </source>
</evidence>
<evidence type="ECO:0000313" key="10">
    <source>
        <dbReference type="EMBL" id="CAD8570600.1"/>
    </source>
</evidence>
<name>A0A5A8CY23_CAFRO</name>